<keyword evidence="3" id="KW-1185">Reference proteome</keyword>
<dbReference type="Proteomes" id="UP000604046">
    <property type="component" value="Unassembled WGS sequence"/>
</dbReference>
<proteinExistence type="predicted"/>
<feature type="compositionally biased region" description="Polar residues" evidence="1">
    <location>
        <begin position="790"/>
        <end position="803"/>
    </location>
</feature>
<feature type="region of interest" description="Disordered" evidence="1">
    <location>
        <begin position="704"/>
        <end position="734"/>
    </location>
</feature>
<feature type="compositionally biased region" description="Low complexity" evidence="1">
    <location>
        <begin position="493"/>
        <end position="503"/>
    </location>
</feature>
<evidence type="ECO:0000313" key="3">
    <source>
        <dbReference type="Proteomes" id="UP000604046"/>
    </source>
</evidence>
<feature type="region of interest" description="Disordered" evidence="1">
    <location>
        <begin position="391"/>
        <end position="413"/>
    </location>
</feature>
<comment type="caution">
    <text evidence="2">The sequence shown here is derived from an EMBL/GenBank/DDBJ whole genome shotgun (WGS) entry which is preliminary data.</text>
</comment>
<reference evidence="2" key="1">
    <citation type="submission" date="2021-02" db="EMBL/GenBank/DDBJ databases">
        <authorList>
            <person name="Dougan E. K."/>
            <person name="Rhodes N."/>
            <person name="Thang M."/>
            <person name="Chan C."/>
        </authorList>
    </citation>
    <scope>NUCLEOTIDE SEQUENCE</scope>
</reference>
<dbReference type="EMBL" id="CAJNDS010002357">
    <property type="protein sequence ID" value="CAE7447549.1"/>
    <property type="molecule type" value="Genomic_DNA"/>
</dbReference>
<feature type="region of interest" description="Disordered" evidence="1">
    <location>
        <begin position="489"/>
        <end position="513"/>
    </location>
</feature>
<protein>
    <submittedName>
        <fullName evidence="2">Uncharacterized protein</fullName>
    </submittedName>
</protein>
<feature type="compositionally biased region" description="Basic residues" evidence="1">
    <location>
        <begin position="714"/>
        <end position="725"/>
    </location>
</feature>
<dbReference type="AlphaFoldDB" id="A0A812RNF4"/>
<gene>
    <name evidence="2" type="ORF">SNAT2548_LOCUS24415</name>
</gene>
<name>A0A812RNF4_9DINO</name>
<accession>A0A812RNF4</accession>
<evidence type="ECO:0000313" key="2">
    <source>
        <dbReference type="EMBL" id="CAE7447549.1"/>
    </source>
</evidence>
<feature type="region of interest" description="Disordered" evidence="1">
    <location>
        <begin position="784"/>
        <end position="806"/>
    </location>
</feature>
<sequence length="911" mass="100609">MAASSSSDALVQLVQPSQRTCLEQCYTHLEQVGFGPLQLATLDEADCRVMGSQLADVLQLPPGDYIADAIAVWVEEAKEESKLLKRATGYLRDDLTWLALQPPAQVKEQPKFVLHEPQGKRFVAADAPVLLKLQGSLDPDRAVLLLVGSTRTSTLKRYLTLFRQWRLWLGEVKLRLPPGRPIDLVDHLMARRDEPCGRTVPEALLKAIAWMEKVAEFPSGERATFGRPAWAAKENNGQTVGWRIWTWAKLLKIWGSLRWVKELPVVISERAFLVDYRWLETGFALLKQITGYNCLKLPSQVLGFWTEHSERSVLPTGLSLLNVQPADKDLLGRWKPEGSDIYARSFTGRVAQFAHQVARAPDRYVELDEREIGRYNCGWWKGLDVPPLENNPAPVPASVASDSDGGSEGDPATVAAKKARVHERVANYVVVELPGAKFRLHKAGRYGCWMGRRRLFRNSVDFLDKPAGHECAHVCHLCWPHAAATASEDELSEASAAGSGDEAIPPPGQPVEEGQAELAARSATRHAMAGYVAREHLPVGELVAEVRHLLSTAGTQDLRLQGWRRRLGQPKLQRQLLEHGGHGKSWGSCYERYGWREKWLAGEAAGGGYPLRLKLLQRRRLLGLRLPGEGATKATGWLGAATMGPPPLPPPPTASLSAASVNKIDKEVDWVGGQWCADEEVVVAMATSGQSSTAGGQASLLDMAGAEPPEGIRSHSRAPHASRGHMRNDQGEMVPSLLPPGLDPDPGASPGCYLEPHRRLLATPVPWGPRLELTWGDIPTALWPAGSWSGPPTQQPRRSQNGLDSEHAKAVRDIDLQFPLDLLLVSTLSPAPVGCARVQTLLEAVAFELAFVRVATGRTCYGWGRWDVPNRIFRCVVVCASCQVLACNRRMWYCVDQHESHYRDNCKRYRR</sequence>
<evidence type="ECO:0000256" key="1">
    <source>
        <dbReference type="SAM" id="MobiDB-lite"/>
    </source>
</evidence>
<organism evidence="2 3">
    <name type="scientific">Symbiodinium natans</name>
    <dbReference type="NCBI Taxonomy" id="878477"/>
    <lineage>
        <taxon>Eukaryota</taxon>
        <taxon>Sar</taxon>
        <taxon>Alveolata</taxon>
        <taxon>Dinophyceae</taxon>
        <taxon>Suessiales</taxon>
        <taxon>Symbiodiniaceae</taxon>
        <taxon>Symbiodinium</taxon>
    </lineage>
</organism>